<dbReference type="GO" id="GO:0022900">
    <property type="term" value="P:electron transport chain"/>
    <property type="evidence" value="ECO:0007669"/>
    <property type="project" value="InterPro"/>
</dbReference>
<evidence type="ECO:0000313" key="10">
    <source>
        <dbReference type="EMBL" id="KNC84420.1"/>
    </source>
</evidence>
<evidence type="ECO:0000256" key="8">
    <source>
        <dbReference type="ARBA" id="ARBA00023136"/>
    </source>
</evidence>
<sequence length="80" mass="9111">MGEPNHGMGFQVQSLVHVMVRHADPLSNLEMDFPTKEDAIAFADKMGWTPEVTEPNIKTFKKKSYSANFAWDKRTRVATK</sequence>
<dbReference type="Pfam" id="PF04800">
    <property type="entry name" value="NDUS4"/>
    <property type="match status" value="1"/>
</dbReference>
<dbReference type="InterPro" id="IPR038532">
    <property type="entry name" value="NDUFS4-like_sf"/>
</dbReference>
<protein>
    <recommendedName>
        <fullName evidence="9">NADH dehydrogenase [ubiquinone] iron-sulfur protein 4, mitochondrial</fullName>
    </recommendedName>
</protein>
<dbReference type="GO" id="GO:0005743">
    <property type="term" value="C:mitochondrial inner membrane"/>
    <property type="evidence" value="ECO:0007669"/>
    <property type="project" value="UniProtKB-SubCell"/>
</dbReference>
<gene>
    <name evidence="10" type="ORF">SARC_03348</name>
</gene>
<evidence type="ECO:0000313" key="11">
    <source>
        <dbReference type="Proteomes" id="UP000054560"/>
    </source>
</evidence>
<keyword evidence="3 9" id="KW-0679">Respiratory chain</keyword>
<keyword evidence="2 9" id="KW-0813">Transport</keyword>
<dbReference type="RefSeq" id="XP_014158322.1">
    <property type="nucleotide sequence ID" value="XM_014302847.1"/>
</dbReference>
<dbReference type="OrthoDB" id="3089at2759"/>
<proteinExistence type="inferred from homology"/>
<keyword evidence="7 9" id="KW-0496">Mitochondrion</keyword>
<comment type="similarity">
    <text evidence="1 9">Belongs to the complex I NDUFS4 subunit family.</text>
</comment>
<dbReference type="AlphaFoldDB" id="A0A0L0G5W7"/>
<reference evidence="10 11" key="1">
    <citation type="submission" date="2011-02" db="EMBL/GenBank/DDBJ databases">
        <title>The Genome Sequence of Sphaeroforma arctica JP610.</title>
        <authorList>
            <consortium name="The Broad Institute Genome Sequencing Platform"/>
            <person name="Russ C."/>
            <person name="Cuomo C."/>
            <person name="Young S.K."/>
            <person name="Zeng Q."/>
            <person name="Gargeya S."/>
            <person name="Alvarado L."/>
            <person name="Berlin A."/>
            <person name="Chapman S.B."/>
            <person name="Chen Z."/>
            <person name="Freedman E."/>
            <person name="Gellesch M."/>
            <person name="Goldberg J."/>
            <person name="Griggs A."/>
            <person name="Gujja S."/>
            <person name="Heilman E."/>
            <person name="Heiman D."/>
            <person name="Howarth C."/>
            <person name="Mehta T."/>
            <person name="Neiman D."/>
            <person name="Pearson M."/>
            <person name="Roberts A."/>
            <person name="Saif S."/>
            <person name="Shea T."/>
            <person name="Shenoy N."/>
            <person name="Sisk P."/>
            <person name="Stolte C."/>
            <person name="Sykes S."/>
            <person name="White J."/>
            <person name="Yandava C."/>
            <person name="Burger G."/>
            <person name="Gray M.W."/>
            <person name="Holland P.W.H."/>
            <person name="King N."/>
            <person name="Lang F.B.F."/>
            <person name="Roger A.J."/>
            <person name="Ruiz-Trillo I."/>
            <person name="Haas B."/>
            <person name="Nusbaum C."/>
            <person name="Birren B."/>
        </authorList>
    </citation>
    <scope>NUCLEOTIDE SEQUENCE [LARGE SCALE GENOMIC DNA]</scope>
    <source>
        <strain evidence="10 11">JP610</strain>
    </source>
</reference>
<keyword evidence="6 9" id="KW-0249">Electron transport</keyword>
<evidence type="ECO:0000256" key="5">
    <source>
        <dbReference type="ARBA" id="ARBA00022946"/>
    </source>
</evidence>
<dbReference type="GeneID" id="25903852"/>
<name>A0A0L0G5W7_9EUKA</name>
<evidence type="ECO:0000256" key="4">
    <source>
        <dbReference type="ARBA" id="ARBA00022792"/>
    </source>
</evidence>
<evidence type="ECO:0000256" key="3">
    <source>
        <dbReference type="ARBA" id="ARBA00022660"/>
    </source>
</evidence>
<accession>A0A0L0G5W7</accession>
<dbReference type="eggNOG" id="KOG3389">
    <property type="taxonomic scope" value="Eukaryota"/>
</dbReference>
<organism evidence="10 11">
    <name type="scientific">Sphaeroforma arctica JP610</name>
    <dbReference type="NCBI Taxonomy" id="667725"/>
    <lineage>
        <taxon>Eukaryota</taxon>
        <taxon>Ichthyosporea</taxon>
        <taxon>Ichthyophonida</taxon>
        <taxon>Sphaeroforma</taxon>
    </lineage>
</organism>
<comment type="function">
    <text evidence="9">Accessory subunit of the mitochondrial membrane respiratory chain NADH dehydrogenase (Complex I), that is believed not to be involved in catalysis. Complex I functions in the transfer of electrons from NADH to the respiratory chain. The immediate electron acceptor for the enzyme is believed to be ubiquinone.</text>
</comment>
<evidence type="ECO:0000256" key="6">
    <source>
        <dbReference type="ARBA" id="ARBA00022982"/>
    </source>
</evidence>
<keyword evidence="5 9" id="KW-0809">Transit peptide</keyword>
<evidence type="ECO:0000256" key="7">
    <source>
        <dbReference type="ARBA" id="ARBA00023128"/>
    </source>
</evidence>
<dbReference type="Gene3D" id="3.30.160.190">
    <property type="entry name" value="atu1810 like domain"/>
    <property type="match status" value="1"/>
</dbReference>
<dbReference type="STRING" id="667725.A0A0L0G5W7"/>
<evidence type="ECO:0000256" key="1">
    <source>
        <dbReference type="ARBA" id="ARBA00005882"/>
    </source>
</evidence>
<keyword evidence="8 9" id="KW-0472">Membrane</keyword>
<dbReference type="InterPro" id="IPR006885">
    <property type="entry name" value="NADH_UbQ_FeS_4_mit-like"/>
</dbReference>
<evidence type="ECO:0000256" key="9">
    <source>
        <dbReference type="RuleBase" id="RU367010"/>
    </source>
</evidence>
<comment type="subcellular location">
    <subcellularLocation>
        <location evidence="9">Mitochondrion inner membrane</location>
        <topology evidence="9">Peripheral membrane protein</topology>
        <orientation evidence="9">Matrix side</orientation>
    </subcellularLocation>
</comment>
<keyword evidence="4 9" id="KW-0999">Mitochondrion inner membrane</keyword>
<keyword evidence="11" id="KW-1185">Reference proteome</keyword>
<dbReference type="Proteomes" id="UP000054560">
    <property type="component" value="Unassembled WGS sequence"/>
</dbReference>
<dbReference type="EMBL" id="KQ241765">
    <property type="protein sequence ID" value="KNC84420.1"/>
    <property type="molecule type" value="Genomic_DNA"/>
</dbReference>
<evidence type="ECO:0000256" key="2">
    <source>
        <dbReference type="ARBA" id="ARBA00022448"/>
    </source>
</evidence>